<comment type="subcellular location">
    <subcellularLocation>
        <location evidence="1">Cell projection</location>
        <location evidence="1">Cilium</location>
    </subcellularLocation>
    <subcellularLocation>
        <location evidence="2">Cytoplasm</location>
        <location evidence="2">Cytoskeleton</location>
    </subcellularLocation>
</comment>
<reference evidence="8" key="1">
    <citation type="submission" date="2016-05" db="EMBL/GenBank/DDBJ databases">
        <authorList>
            <person name="Lavstsen T."/>
            <person name="Jespersen J.S."/>
        </authorList>
    </citation>
    <scope>NUCLEOTIDE SEQUENCE</scope>
    <source>
        <tissue evidence="8">Brain</tissue>
    </source>
</reference>
<accession>A0A1A7XQB7</accession>
<keyword evidence="3" id="KW-0963">Cytoplasm</keyword>
<protein>
    <submittedName>
        <fullName evidence="8">Enkurin, TRPC channel interacting protein</fullName>
    </submittedName>
</protein>
<evidence type="ECO:0000256" key="6">
    <source>
        <dbReference type="SAM" id="MobiDB-lite"/>
    </source>
</evidence>
<name>A0A1A7XQB7_9TELE</name>
<reference evidence="8" key="2">
    <citation type="submission" date="2016-06" db="EMBL/GenBank/DDBJ databases">
        <title>The genome of a short-lived fish provides insights into sex chromosome evolution and the genetic control of aging.</title>
        <authorList>
            <person name="Reichwald K."/>
            <person name="Felder M."/>
            <person name="Petzold A."/>
            <person name="Koch P."/>
            <person name="Groth M."/>
            <person name="Platzer M."/>
        </authorList>
    </citation>
    <scope>NUCLEOTIDE SEQUENCE</scope>
    <source>
        <tissue evidence="8">Brain</tissue>
    </source>
</reference>
<dbReference type="Pfam" id="PF13864">
    <property type="entry name" value="Enkurin"/>
    <property type="match status" value="1"/>
</dbReference>
<gene>
    <name evidence="8" type="primary">ENKUR</name>
</gene>
<dbReference type="EMBL" id="HADW01018876">
    <property type="protein sequence ID" value="SBP20276.1"/>
    <property type="molecule type" value="Transcribed_RNA"/>
</dbReference>
<dbReference type="AlphaFoldDB" id="A0A1A7XQB7"/>
<dbReference type="GO" id="GO:0005516">
    <property type="term" value="F:calmodulin binding"/>
    <property type="evidence" value="ECO:0007669"/>
    <property type="project" value="TreeGrafter"/>
</dbReference>
<evidence type="ECO:0000256" key="2">
    <source>
        <dbReference type="ARBA" id="ARBA00004245"/>
    </source>
</evidence>
<dbReference type="PANTHER" id="PTHR21490:SF0">
    <property type="entry name" value="ENKURIN"/>
    <property type="match status" value="1"/>
</dbReference>
<keyword evidence="4" id="KW-0206">Cytoskeleton</keyword>
<dbReference type="InterPro" id="IPR052102">
    <property type="entry name" value="Enkurin_domain-protein"/>
</dbReference>
<evidence type="ECO:0000256" key="5">
    <source>
        <dbReference type="ARBA" id="ARBA00023273"/>
    </source>
</evidence>
<feature type="domain" description="Enkurin" evidence="7">
    <location>
        <begin position="166"/>
        <end position="258"/>
    </location>
</feature>
<organism evidence="8">
    <name type="scientific">Iconisemion striatum</name>
    <dbReference type="NCBI Taxonomy" id="60296"/>
    <lineage>
        <taxon>Eukaryota</taxon>
        <taxon>Metazoa</taxon>
        <taxon>Chordata</taxon>
        <taxon>Craniata</taxon>
        <taxon>Vertebrata</taxon>
        <taxon>Euteleostomi</taxon>
        <taxon>Actinopterygii</taxon>
        <taxon>Neopterygii</taxon>
        <taxon>Teleostei</taxon>
        <taxon>Neoteleostei</taxon>
        <taxon>Acanthomorphata</taxon>
        <taxon>Ovalentaria</taxon>
        <taxon>Atherinomorphae</taxon>
        <taxon>Cyprinodontiformes</taxon>
        <taxon>Nothobranchiidae</taxon>
        <taxon>Iconisemion</taxon>
    </lineage>
</organism>
<proteinExistence type="predicted"/>
<dbReference type="InterPro" id="IPR027012">
    <property type="entry name" value="Enkurin_dom"/>
</dbReference>
<keyword evidence="5" id="KW-0966">Cell projection</keyword>
<evidence type="ECO:0000313" key="8">
    <source>
        <dbReference type="EMBL" id="SBP20276.1"/>
    </source>
</evidence>
<feature type="region of interest" description="Disordered" evidence="6">
    <location>
        <begin position="51"/>
        <end position="74"/>
    </location>
</feature>
<evidence type="ECO:0000259" key="7">
    <source>
        <dbReference type="PROSITE" id="PS51665"/>
    </source>
</evidence>
<dbReference type="GO" id="GO:0001669">
    <property type="term" value="C:acrosomal vesicle"/>
    <property type="evidence" value="ECO:0007669"/>
    <property type="project" value="TreeGrafter"/>
</dbReference>
<evidence type="ECO:0000256" key="1">
    <source>
        <dbReference type="ARBA" id="ARBA00004138"/>
    </source>
</evidence>
<evidence type="ECO:0000256" key="4">
    <source>
        <dbReference type="ARBA" id="ARBA00023212"/>
    </source>
</evidence>
<dbReference type="PANTHER" id="PTHR21490">
    <property type="entry name" value="ENKURIN-RELATED"/>
    <property type="match status" value="1"/>
</dbReference>
<dbReference type="GO" id="GO:0005879">
    <property type="term" value="C:axonemal microtubule"/>
    <property type="evidence" value="ECO:0007669"/>
    <property type="project" value="TreeGrafter"/>
</dbReference>
<sequence>MVNMSDSLQPLGGVYSHLPKEESKIQNVPRYVSKFRQAVILENKLTKESMKSMGPANVEMPSPDKFLKKHSKEPKLSEVTECSKKCPRTCTCTARKPPVPKRMDIPPIEIHTKKDFSQTTVAVPMKPKPASVDSRKGDKQLLEKSGLVPKYILKQDYGEVPAYLQKRREEESKAQEEYEGFMREQKEQEAKKRLSDEERQSILKDLKKRWDHFHREYQCLPLIIDTFSKKAHKKRLEEAMNQLEKDISYFETYTIIYRPKD</sequence>
<dbReference type="PROSITE" id="PS51665">
    <property type="entry name" value="ENKURIN"/>
    <property type="match status" value="1"/>
</dbReference>
<evidence type="ECO:0000256" key="3">
    <source>
        <dbReference type="ARBA" id="ARBA00022490"/>
    </source>
</evidence>